<dbReference type="Pfam" id="PF07980">
    <property type="entry name" value="SusD_RagB"/>
    <property type="match status" value="1"/>
</dbReference>
<dbReference type="AlphaFoldDB" id="A0A3N0WRY1"/>
<dbReference type="OrthoDB" id="630434at2"/>
<comment type="caution">
    <text evidence="8">The sequence shown here is derived from an EMBL/GenBank/DDBJ whole genome shotgun (WGS) entry which is preliminary data.</text>
</comment>
<gene>
    <name evidence="8" type="ORF">EGI11_08260</name>
</gene>
<comment type="subcellular location">
    <subcellularLocation>
        <location evidence="1">Cell outer membrane</location>
    </subcellularLocation>
</comment>
<dbReference type="SUPFAM" id="SSF48452">
    <property type="entry name" value="TPR-like"/>
    <property type="match status" value="1"/>
</dbReference>
<dbReference type="PROSITE" id="PS51257">
    <property type="entry name" value="PROKAR_LIPOPROTEIN"/>
    <property type="match status" value="1"/>
</dbReference>
<evidence type="ECO:0000256" key="5">
    <source>
        <dbReference type="ARBA" id="ARBA00023237"/>
    </source>
</evidence>
<evidence type="ECO:0000259" key="6">
    <source>
        <dbReference type="Pfam" id="PF07980"/>
    </source>
</evidence>
<dbReference type="Proteomes" id="UP000270224">
    <property type="component" value="Unassembled WGS sequence"/>
</dbReference>
<dbReference type="RefSeq" id="WP_123265995.1">
    <property type="nucleotide sequence ID" value="NZ_RJUG01000004.1"/>
</dbReference>
<dbReference type="EMBL" id="RJUG01000004">
    <property type="protein sequence ID" value="ROI07675.1"/>
    <property type="molecule type" value="Genomic_DNA"/>
</dbReference>
<evidence type="ECO:0000313" key="9">
    <source>
        <dbReference type="Proteomes" id="UP000270224"/>
    </source>
</evidence>
<evidence type="ECO:0000256" key="1">
    <source>
        <dbReference type="ARBA" id="ARBA00004442"/>
    </source>
</evidence>
<keyword evidence="5" id="KW-0998">Cell outer membrane</keyword>
<dbReference type="GO" id="GO:0009279">
    <property type="term" value="C:cell outer membrane"/>
    <property type="evidence" value="ECO:0007669"/>
    <property type="project" value="UniProtKB-SubCell"/>
</dbReference>
<reference evidence="9" key="1">
    <citation type="submission" date="2018-11" db="EMBL/GenBank/DDBJ databases">
        <title>Proposal to divide the Flavobacteriaceae and reorganize its genera based on Amino Acid Identity values calculated from whole genome sequences.</title>
        <authorList>
            <person name="Nicholson A.C."/>
            <person name="Gulvik C.A."/>
            <person name="Whitney A.M."/>
            <person name="Humrighouse B.W."/>
            <person name="Bell M."/>
            <person name="Holmes B."/>
            <person name="Steigerwalt A."/>
            <person name="Villarma A."/>
            <person name="Sheth M."/>
            <person name="Batra D."/>
            <person name="Pryor J."/>
            <person name="Bernardet J.-F."/>
            <person name="Hugo C."/>
            <person name="Kampfer P."/>
            <person name="Newman J."/>
            <person name="Mcquiston J.R."/>
        </authorList>
    </citation>
    <scope>NUCLEOTIDE SEQUENCE [LARGE SCALE GENOMIC DNA]</scope>
    <source>
        <strain evidence="9">H3056</strain>
    </source>
</reference>
<comment type="similarity">
    <text evidence="2">Belongs to the SusD family.</text>
</comment>
<feature type="domain" description="RagB/SusD" evidence="6">
    <location>
        <begin position="304"/>
        <end position="482"/>
    </location>
</feature>
<evidence type="ECO:0000256" key="2">
    <source>
        <dbReference type="ARBA" id="ARBA00006275"/>
    </source>
</evidence>
<protein>
    <submittedName>
        <fullName evidence="8">RagB/SusD family nutrient uptake outer membrane protein</fullName>
    </submittedName>
</protein>
<sequence length="518" mass="57364">MKYIFKIGMLSLGMLAATSCSNDFVDREFEQSVIQGDLTTVQEIQSFVRGAYVSMRSSTYYGRDYLAYGEIRSDEMFSNGGSGYYNTVRQYTMLSSDAYARDTYNQIYTMIGKTNIVINTDIAKVKGTTADIAKAEYYQGQAYALRGQGFFDLLKLYGQKYSGGTLGVVTPTKYDPKALQARSTITETEAQIESDFNKALEVMTAKAAYDTPSNKTELSLNALKVLMSRFYLYKGDYAKVRKLTDELYGKYSVVARDLYQPSFDYTLRGAAPNAIFELEVGTDSSLSTSSYNQILSYNGYKNLVVQESTLSLYATNDIRRNLITKVSGVNYLSYSTRGKYLNRTGADNIKMIRYEEVLLNGAEAELNGGDPAKALKYYKEILANRLGVVTLVRPEGTSTANLSAAIAQAVQNGASVSAATTYFTTIWNGLDAIANPSAQISVTDQINNLYPIVTLDLIKAERKKELLGEGFRQWDLLRWGDTSFKPATVDINKLAFPIPRSETDIAGSPVVANPGYDN</sequence>
<dbReference type="InterPro" id="IPR011990">
    <property type="entry name" value="TPR-like_helical_dom_sf"/>
</dbReference>
<keyword evidence="3" id="KW-0732">Signal</keyword>
<feature type="domain" description="SusD-like N-terminal" evidence="7">
    <location>
        <begin position="69"/>
        <end position="232"/>
    </location>
</feature>
<evidence type="ECO:0000313" key="8">
    <source>
        <dbReference type="EMBL" id="ROI07675.1"/>
    </source>
</evidence>
<dbReference type="InterPro" id="IPR033985">
    <property type="entry name" value="SusD-like_N"/>
</dbReference>
<reference evidence="9" key="2">
    <citation type="submission" date="2018-11" db="EMBL/GenBank/DDBJ databases">
        <title>Proposal to divide the Flavobacteriaceae and reorganize its genera based on Amino Acid Identity values calculated from whole genome sequences.</title>
        <authorList>
            <person name="Nicholson A.C."/>
            <person name="Gulvik C.A."/>
            <person name="Whitney A.M."/>
            <person name="Humrighouse B.W."/>
            <person name="Bell M."/>
            <person name="Holmens B."/>
            <person name="Steigerwalt A."/>
            <person name="Villarma A."/>
            <person name="Sheth M."/>
            <person name="Batra D."/>
            <person name="Pryor J."/>
            <person name="Bernardet J.-F."/>
            <person name="Hugo C."/>
            <person name="Kampfer P."/>
            <person name="Newman J."/>
            <person name="Mcquiston J.R."/>
        </authorList>
    </citation>
    <scope>NUCLEOTIDE SEQUENCE [LARGE SCALE GENOMIC DNA]</scope>
    <source>
        <strain evidence="9">H3056</strain>
    </source>
</reference>
<evidence type="ECO:0000256" key="4">
    <source>
        <dbReference type="ARBA" id="ARBA00023136"/>
    </source>
</evidence>
<evidence type="ECO:0000259" key="7">
    <source>
        <dbReference type="Pfam" id="PF14322"/>
    </source>
</evidence>
<organism evidence="8 9">
    <name type="scientific">Kaistella daneshvariae</name>
    <dbReference type="NCBI Taxonomy" id="2487074"/>
    <lineage>
        <taxon>Bacteria</taxon>
        <taxon>Pseudomonadati</taxon>
        <taxon>Bacteroidota</taxon>
        <taxon>Flavobacteriia</taxon>
        <taxon>Flavobacteriales</taxon>
        <taxon>Weeksellaceae</taxon>
        <taxon>Chryseobacterium group</taxon>
        <taxon>Kaistella</taxon>
    </lineage>
</organism>
<dbReference type="Gene3D" id="1.25.40.900">
    <property type="match status" value="2"/>
</dbReference>
<accession>A0A3N0WRY1</accession>
<dbReference type="InterPro" id="IPR012944">
    <property type="entry name" value="SusD_RagB_dom"/>
</dbReference>
<proteinExistence type="inferred from homology"/>
<evidence type="ECO:0000256" key="3">
    <source>
        <dbReference type="ARBA" id="ARBA00022729"/>
    </source>
</evidence>
<name>A0A3N0WRY1_9FLAO</name>
<keyword evidence="4" id="KW-0472">Membrane</keyword>
<dbReference type="Gene3D" id="1.25.40.390">
    <property type="match status" value="2"/>
</dbReference>
<dbReference type="Pfam" id="PF14322">
    <property type="entry name" value="SusD-like_3"/>
    <property type="match status" value="1"/>
</dbReference>